<feature type="compositionally biased region" description="Basic and acidic residues" evidence="1">
    <location>
        <begin position="245"/>
        <end position="260"/>
    </location>
</feature>
<protein>
    <submittedName>
        <fullName evidence="2">Uncharacterized protein</fullName>
    </submittedName>
</protein>
<gene>
    <name evidence="2" type="ORF">M0639_15750</name>
</gene>
<accession>A0AB38R650</accession>
<proteinExistence type="predicted"/>
<feature type="region of interest" description="Disordered" evidence="1">
    <location>
        <begin position="237"/>
        <end position="260"/>
    </location>
</feature>
<sequence>MVANINDVQRLRDTVQALGAELPQSLSKTAELASAIASRSEVSSAPNLEGLLSDPDLTAAEIEGFISDVGMASAREYHSSRPREIAVHTLIQQFTADLRGAGGDALMDTLRPKFEEAAGAFAEAGRRLDGGASAESILASGEPEQIEAWRALPQAQAKADSIRGLVRLMVVHFGVVRTTEYTEDHAQAAFFSASSAQLIQAGHAFGGTHHGLRGGVWAKVPLRVLNTVTEARAIMADAESGPLEPARKPTERELDSLPHR</sequence>
<dbReference type="RefSeq" id="WP_064074458.1">
    <property type="nucleotide sequence ID" value="NZ_CP096563.1"/>
</dbReference>
<dbReference type="AlphaFoldDB" id="A0AB38R650"/>
<name>A0AB38R650_RHOSG</name>
<evidence type="ECO:0000313" key="3">
    <source>
        <dbReference type="Proteomes" id="UP000831484"/>
    </source>
</evidence>
<reference evidence="3" key="1">
    <citation type="journal article" date="2022" name="Environ. Microbiol.">
        <title>Functional analysis, diversity, and distribution of carbendazim hydrolases MheI and CbmA, responsible for the initial step in carbendazim degradation.</title>
        <authorList>
            <person name="Zhang M."/>
            <person name="Bai X."/>
            <person name="Li Q."/>
            <person name="Zhang L."/>
            <person name="Zhu Q."/>
            <person name="Gao S."/>
            <person name="Ke Z."/>
            <person name="Jiang M."/>
            <person name="Hu J."/>
            <person name="Qiu J."/>
            <person name="Hong Q."/>
        </authorList>
    </citation>
    <scope>NUCLEOTIDE SEQUENCE [LARGE SCALE GENOMIC DNA]</scope>
    <source>
        <strain evidence="3">djl-6</strain>
    </source>
</reference>
<keyword evidence="3" id="KW-1185">Reference proteome</keyword>
<dbReference type="Proteomes" id="UP000831484">
    <property type="component" value="Chromosome"/>
</dbReference>
<dbReference type="EMBL" id="CP096563">
    <property type="protein sequence ID" value="UPU40542.1"/>
    <property type="molecule type" value="Genomic_DNA"/>
</dbReference>
<evidence type="ECO:0000256" key="1">
    <source>
        <dbReference type="SAM" id="MobiDB-lite"/>
    </source>
</evidence>
<evidence type="ECO:0000313" key="2">
    <source>
        <dbReference type="EMBL" id="UPU40542.1"/>
    </source>
</evidence>
<organism evidence="2 3">
    <name type="scientific">Rhodococcus qingshengii JCM 15477</name>
    <dbReference type="NCBI Taxonomy" id="1303681"/>
    <lineage>
        <taxon>Bacteria</taxon>
        <taxon>Bacillati</taxon>
        <taxon>Actinomycetota</taxon>
        <taxon>Actinomycetes</taxon>
        <taxon>Mycobacteriales</taxon>
        <taxon>Nocardiaceae</taxon>
        <taxon>Rhodococcus</taxon>
        <taxon>Rhodococcus erythropolis group</taxon>
    </lineage>
</organism>